<comment type="caution">
    <text evidence="1">The sequence shown here is derived from an EMBL/GenBank/DDBJ whole genome shotgun (WGS) entry which is preliminary data.</text>
</comment>
<reference evidence="1" key="1">
    <citation type="submission" date="2019-08" db="EMBL/GenBank/DDBJ databases">
        <authorList>
            <person name="Kucharzyk K."/>
            <person name="Murdoch R.W."/>
            <person name="Higgins S."/>
            <person name="Loffler F."/>
        </authorList>
    </citation>
    <scope>NUCLEOTIDE SEQUENCE</scope>
</reference>
<accession>A0A645D5T4</accession>
<organism evidence="1">
    <name type="scientific">bioreactor metagenome</name>
    <dbReference type="NCBI Taxonomy" id="1076179"/>
    <lineage>
        <taxon>unclassified sequences</taxon>
        <taxon>metagenomes</taxon>
        <taxon>ecological metagenomes</taxon>
    </lineage>
</organism>
<dbReference type="InterPro" id="IPR036514">
    <property type="entry name" value="SGNH_hydro_sf"/>
</dbReference>
<dbReference type="SUPFAM" id="SSF52266">
    <property type="entry name" value="SGNH hydrolase"/>
    <property type="match status" value="1"/>
</dbReference>
<dbReference type="AlphaFoldDB" id="A0A645D5T4"/>
<name>A0A645D5T4_9ZZZZ</name>
<dbReference type="EMBL" id="VSSQ01033320">
    <property type="protein sequence ID" value="MPM84870.1"/>
    <property type="molecule type" value="Genomic_DNA"/>
</dbReference>
<dbReference type="Gene3D" id="3.40.50.1110">
    <property type="entry name" value="SGNH hydrolase"/>
    <property type="match status" value="1"/>
</dbReference>
<evidence type="ECO:0000313" key="1">
    <source>
        <dbReference type="EMBL" id="MPM84870.1"/>
    </source>
</evidence>
<sequence length="252" mass="27523">MNAMTVDEFKSLYKIAVSQGERNGIDVICVTEPPEIDISTGELVDSKYSQYQKVIKEVAAEEGATFIDVYNGLLKKRSSGESISKLSSNGVLPNNEGYKFMAGLITEGIVGKNDAEFKKADSKSEVKLMAQYEVDKKVDKLKIQNLSTKSTAKEFNTGDGKVATLYAGEETSFKVPEGQIVGVVITLIANYDEKSVEVKSKSGQLIKALKLTSGPSREASYFISFENSNANELLINPKLDTYLSGVTMIIKQ</sequence>
<protein>
    <submittedName>
        <fullName evidence="1">Uncharacterized protein</fullName>
    </submittedName>
</protein>
<proteinExistence type="predicted"/>
<gene>
    <name evidence="1" type="ORF">SDC9_131946</name>
</gene>